<accession>F0Y8Q4</accession>
<gene>
    <name evidence="2" type="ORF">AURANDRAFT_63737</name>
</gene>
<keyword evidence="3" id="KW-1185">Reference proteome</keyword>
<evidence type="ECO:0000256" key="1">
    <source>
        <dbReference type="SAM" id="MobiDB-lite"/>
    </source>
</evidence>
<dbReference type="AlphaFoldDB" id="F0Y8Q4"/>
<dbReference type="KEGG" id="aaf:AURANDRAFT_63737"/>
<evidence type="ECO:0000313" key="3">
    <source>
        <dbReference type="Proteomes" id="UP000002729"/>
    </source>
</evidence>
<dbReference type="GeneID" id="20224471"/>
<organism evidence="3">
    <name type="scientific">Aureococcus anophagefferens</name>
    <name type="common">Harmful bloom alga</name>
    <dbReference type="NCBI Taxonomy" id="44056"/>
    <lineage>
        <taxon>Eukaryota</taxon>
        <taxon>Sar</taxon>
        <taxon>Stramenopiles</taxon>
        <taxon>Ochrophyta</taxon>
        <taxon>Pelagophyceae</taxon>
        <taxon>Pelagomonadales</taxon>
        <taxon>Pelagomonadaceae</taxon>
        <taxon>Aureococcus</taxon>
    </lineage>
</organism>
<proteinExistence type="predicted"/>
<dbReference type="RefSeq" id="XP_009036471.1">
    <property type="nucleotide sequence ID" value="XM_009038223.1"/>
</dbReference>
<name>F0Y8Q4_AURAN</name>
<reference evidence="2 3" key="1">
    <citation type="journal article" date="2011" name="Proc. Natl. Acad. Sci. U.S.A.">
        <title>Niche of harmful alga Aureococcus anophagefferens revealed through ecogenomics.</title>
        <authorList>
            <person name="Gobler C.J."/>
            <person name="Berry D.L."/>
            <person name="Dyhrman S.T."/>
            <person name="Wilhelm S.W."/>
            <person name="Salamov A."/>
            <person name="Lobanov A.V."/>
            <person name="Zhang Y."/>
            <person name="Collier J.L."/>
            <person name="Wurch L.L."/>
            <person name="Kustka A.B."/>
            <person name="Dill B.D."/>
            <person name="Shah M."/>
            <person name="VerBerkmoes N.C."/>
            <person name="Kuo A."/>
            <person name="Terry A."/>
            <person name="Pangilinan J."/>
            <person name="Lindquist E.A."/>
            <person name="Lucas S."/>
            <person name="Paulsen I.T."/>
            <person name="Hattenrath-Lehmann T.K."/>
            <person name="Talmage S.C."/>
            <person name="Walker E.A."/>
            <person name="Koch F."/>
            <person name="Burson A.M."/>
            <person name="Marcoval M.A."/>
            <person name="Tang Y.Z."/>
            <person name="Lecleir G.R."/>
            <person name="Coyne K.J."/>
            <person name="Berg G.M."/>
            <person name="Bertrand E.M."/>
            <person name="Saito M.A."/>
            <person name="Gladyshev V.N."/>
            <person name="Grigoriev I.V."/>
        </authorList>
    </citation>
    <scope>NUCLEOTIDE SEQUENCE [LARGE SCALE GENOMIC DNA]</scope>
    <source>
        <strain evidence="3">CCMP 1984</strain>
    </source>
</reference>
<dbReference type="EMBL" id="GL833127">
    <property type="protein sequence ID" value="EGB08457.1"/>
    <property type="molecule type" value="Genomic_DNA"/>
</dbReference>
<feature type="region of interest" description="Disordered" evidence="1">
    <location>
        <begin position="282"/>
        <end position="304"/>
    </location>
</feature>
<feature type="compositionally biased region" description="Polar residues" evidence="1">
    <location>
        <begin position="282"/>
        <end position="296"/>
    </location>
</feature>
<sequence length="304" mass="31903">MERLADALAARLAAVEDAVAAFLLDPSNQRPHERYGRQPLCYQPEAAAAREPALRLLRAAQTSDARALLDYVAAVASAAYATVPGAAPRPLRADGGTDTPRQPVEPCFAGRPSAAVVREDGWSPRVADVVSRAGALAAKGGDDAFLALRVDARDGRTTYARYVYGALALAAPKFRAAVDAALGPFGAVSHAPLKPSARCRGRRGAPAGDEPAAADVLDALSSAVAVDGHDALERAHAALVARHEAAGPPLDRRRQSSHDAVQRILFEGVVCEVRFALGPARETTSGMAPSNKTSLSRSHRRRFG</sequence>
<feature type="region of interest" description="Disordered" evidence="1">
    <location>
        <begin position="87"/>
        <end position="107"/>
    </location>
</feature>
<protein>
    <submittedName>
        <fullName evidence="2">Uncharacterized protein</fullName>
    </submittedName>
</protein>
<dbReference type="InParanoid" id="F0Y8Q4"/>
<dbReference type="Proteomes" id="UP000002729">
    <property type="component" value="Unassembled WGS sequence"/>
</dbReference>
<evidence type="ECO:0000313" key="2">
    <source>
        <dbReference type="EMBL" id="EGB08457.1"/>
    </source>
</evidence>